<proteinExistence type="predicted"/>
<evidence type="ECO:0000313" key="1">
    <source>
        <dbReference type="EMBL" id="TDN44181.1"/>
    </source>
</evidence>
<evidence type="ECO:0000313" key="2">
    <source>
        <dbReference type="Proteomes" id="UP000295764"/>
    </source>
</evidence>
<dbReference type="EMBL" id="SNVW01000005">
    <property type="protein sequence ID" value="TDN44181.1"/>
    <property type="molecule type" value="Genomic_DNA"/>
</dbReference>
<dbReference type="Proteomes" id="UP000295764">
    <property type="component" value="Unassembled WGS sequence"/>
</dbReference>
<sequence>MSITQILAGRSAVVSGGSAVGTGRGTVFTGRSLVGDIESEYDEFDRDADLEVSKRREGWLEPSW</sequence>
<gene>
    <name evidence="1" type="ORF">EDF64_10510</name>
</gene>
<organism evidence="1 2">
    <name type="scientific">Curtobacterium flaccumfaciens</name>
    <dbReference type="NCBI Taxonomy" id="2035"/>
    <lineage>
        <taxon>Bacteria</taxon>
        <taxon>Bacillati</taxon>
        <taxon>Actinomycetota</taxon>
        <taxon>Actinomycetes</taxon>
        <taxon>Micrococcales</taxon>
        <taxon>Microbacteriaceae</taxon>
        <taxon>Curtobacterium</taxon>
    </lineage>
</organism>
<reference evidence="1 2" key="1">
    <citation type="submission" date="2019-03" db="EMBL/GenBank/DDBJ databases">
        <title>Genomic analyses of the natural microbiome of Caenorhabditis elegans.</title>
        <authorList>
            <person name="Samuel B."/>
        </authorList>
    </citation>
    <scope>NUCLEOTIDE SEQUENCE [LARGE SCALE GENOMIC DNA]</scope>
    <source>
        <strain evidence="1 2">JUb65</strain>
    </source>
</reference>
<name>A0A4R6DHM2_9MICO</name>
<dbReference type="OrthoDB" id="5021687at2"/>
<accession>A0A4R6DHM2</accession>
<protein>
    <submittedName>
        <fullName evidence="1">Uncharacterized protein</fullName>
    </submittedName>
</protein>
<dbReference type="AlphaFoldDB" id="A0A4R6DHM2"/>
<dbReference type="RefSeq" id="WP_133519635.1">
    <property type="nucleotide sequence ID" value="NZ_SNVW01000005.1"/>
</dbReference>
<comment type="caution">
    <text evidence="1">The sequence shown here is derived from an EMBL/GenBank/DDBJ whole genome shotgun (WGS) entry which is preliminary data.</text>
</comment>